<reference evidence="3" key="1">
    <citation type="submission" date="2021-03" db="EMBL/GenBank/DDBJ databases">
        <title>Draft genome sequence of rust myrtle Austropuccinia psidii MF-1, a brazilian biotype.</title>
        <authorList>
            <person name="Quecine M.C."/>
            <person name="Pachon D.M.R."/>
            <person name="Bonatelli M.L."/>
            <person name="Correr F.H."/>
            <person name="Franceschini L.M."/>
            <person name="Leite T.F."/>
            <person name="Margarido G.R.A."/>
            <person name="Almeida C.A."/>
            <person name="Ferrarezi J.A."/>
            <person name="Labate C.A."/>
        </authorList>
    </citation>
    <scope>NUCLEOTIDE SEQUENCE</scope>
    <source>
        <strain evidence="3">MF-1</strain>
    </source>
</reference>
<proteinExistence type="predicted"/>
<evidence type="ECO:0000313" key="4">
    <source>
        <dbReference type="Proteomes" id="UP000765509"/>
    </source>
</evidence>
<dbReference type="AlphaFoldDB" id="A0A9Q3IQH7"/>
<feature type="transmembrane region" description="Helical" evidence="2">
    <location>
        <begin position="199"/>
        <end position="218"/>
    </location>
</feature>
<dbReference type="EMBL" id="AVOT02053326">
    <property type="protein sequence ID" value="MBW0548171.1"/>
    <property type="molecule type" value="Genomic_DNA"/>
</dbReference>
<comment type="caution">
    <text evidence="3">The sequence shown here is derived from an EMBL/GenBank/DDBJ whole genome shotgun (WGS) entry which is preliminary data.</text>
</comment>
<sequence length="318" mass="36474">MFWNFFLNLFIFYSKSNTFHSKISISNLSKKFSSKLTNSSKFISKSAFYPSLILICSFNLHIHASKNDSFNYRDKDFIYSPINRWQFDDKFGLAFTNYNSASVARNFSGSAIYVNLNSPSNSNEPQQILWSNTNLSSGNHTFLATNLIQDPHRPYIAFSSIIITSSSPFKNPPPISSIPLNSTNDQPKLNQPNLLIRRLATALGTIIAFLLLVFLAYYHQRQRHLKQINQYFTPSKINNNHRSHPPLPSLPVFPDQPHRYIPVHTLSSTRTSTWSVSKNQITQSELFPSVWVDDPEDETEFWRSRPSTTPQINSNPSN</sequence>
<keyword evidence="2" id="KW-0812">Transmembrane</keyword>
<dbReference type="OrthoDB" id="2497144at2759"/>
<name>A0A9Q3IQH7_9BASI</name>
<keyword evidence="4" id="KW-1185">Reference proteome</keyword>
<keyword evidence="2" id="KW-1133">Transmembrane helix</keyword>
<keyword evidence="2" id="KW-0472">Membrane</keyword>
<evidence type="ECO:0000256" key="2">
    <source>
        <dbReference type="SAM" id="Phobius"/>
    </source>
</evidence>
<protein>
    <submittedName>
        <fullName evidence="3">Uncharacterized protein</fullName>
    </submittedName>
</protein>
<gene>
    <name evidence="3" type="ORF">O181_087886</name>
</gene>
<evidence type="ECO:0000256" key="1">
    <source>
        <dbReference type="SAM" id="MobiDB-lite"/>
    </source>
</evidence>
<feature type="region of interest" description="Disordered" evidence="1">
    <location>
        <begin position="298"/>
        <end position="318"/>
    </location>
</feature>
<evidence type="ECO:0000313" key="3">
    <source>
        <dbReference type="EMBL" id="MBW0548171.1"/>
    </source>
</evidence>
<dbReference type="Proteomes" id="UP000765509">
    <property type="component" value="Unassembled WGS sequence"/>
</dbReference>
<accession>A0A9Q3IQH7</accession>
<organism evidence="3 4">
    <name type="scientific">Austropuccinia psidii MF-1</name>
    <dbReference type="NCBI Taxonomy" id="1389203"/>
    <lineage>
        <taxon>Eukaryota</taxon>
        <taxon>Fungi</taxon>
        <taxon>Dikarya</taxon>
        <taxon>Basidiomycota</taxon>
        <taxon>Pucciniomycotina</taxon>
        <taxon>Pucciniomycetes</taxon>
        <taxon>Pucciniales</taxon>
        <taxon>Sphaerophragmiaceae</taxon>
        <taxon>Austropuccinia</taxon>
    </lineage>
</organism>
<feature type="compositionally biased region" description="Polar residues" evidence="1">
    <location>
        <begin position="305"/>
        <end position="318"/>
    </location>
</feature>